<evidence type="ECO:0000313" key="1">
    <source>
        <dbReference type="EMBL" id="CAK5268979.1"/>
    </source>
</evidence>
<dbReference type="Proteomes" id="UP001295794">
    <property type="component" value="Unassembled WGS sequence"/>
</dbReference>
<sequence length="383" mass="43883">CSILNKLSRICRIHATGCSPGRRTTPHKWSLRVLALTLRTQILHTRRRRNRLPRKSHIRMRVRHVNGAQRRALQRHGVHLRLRKALPARLPAFLRNHVRSGCVSVRVVLAGIRAARDSEDRTEHTRAERLAPPLGILRFRLAGHAVLRPSSATPHFKRVPSLPPRFLCALLLPRNLQPPAVRQRHEPRTRLPLPGRADAKLRQREACGVWVLRRRREWRIGDAQRARRRQLRADASVAAVHRVRRRRGRIRIQALGMPVLGIPSRDRGRRQRISRTVAQRVIWRGALVDIRERVGIRRVRVVQRRHPRVRVSAVEISPVIRVRNRRETRYIAATDTDAAAALGFSLGLPNVAVPGHRAILADPVFGDRRSAGIPLDVLLIAFR</sequence>
<feature type="non-terminal residue" evidence="1">
    <location>
        <position position="1"/>
    </location>
</feature>
<protein>
    <submittedName>
        <fullName evidence="1">Uncharacterized protein</fullName>
    </submittedName>
</protein>
<reference evidence="1" key="1">
    <citation type="submission" date="2023-11" db="EMBL/GenBank/DDBJ databases">
        <authorList>
            <person name="De Vega J J."/>
            <person name="De Vega J J."/>
        </authorList>
    </citation>
    <scope>NUCLEOTIDE SEQUENCE</scope>
</reference>
<keyword evidence="2" id="KW-1185">Reference proteome</keyword>
<dbReference type="AlphaFoldDB" id="A0AAD2H2Y2"/>
<evidence type="ECO:0000313" key="2">
    <source>
        <dbReference type="Proteomes" id="UP001295794"/>
    </source>
</evidence>
<name>A0AAD2H2Y2_9AGAR</name>
<organism evidence="1 2">
    <name type="scientific">Mycena citricolor</name>
    <dbReference type="NCBI Taxonomy" id="2018698"/>
    <lineage>
        <taxon>Eukaryota</taxon>
        <taxon>Fungi</taxon>
        <taxon>Dikarya</taxon>
        <taxon>Basidiomycota</taxon>
        <taxon>Agaricomycotina</taxon>
        <taxon>Agaricomycetes</taxon>
        <taxon>Agaricomycetidae</taxon>
        <taxon>Agaricales</taxon>
        <taxon>Marasmiineae</taxon>
        <taxon>Mycenaceae</taxon>
        <taxon>Mycena</taxon>
    </lineage>
</organism>
<comment type="caution">
    <text evidence="1">The sequence shown here is derived from an EMBL/GenBank/DDBJ whole genome shotgun (WGS) entry which is preliminary data.</text>
</comment>
<proteinExistence type="predicted"/>
<accession>A0AAD2H2Y2</accession>
<dbReference type="EMBL" id="CAVNYO010000138">
    <property type="protein sequence ID" value="CAK5268979.1"/>
    <property type="molecule type" value="Genomic_DNA"/>
</dbReference>
<gene>
    <name evidence="1" type="ORF">MYCIT1_LOCUS12366</name>
</gene>